<feature type="non-terminal residue" evidence="6">
    <location>
        <position position="1"/>
    </location>
</feature>
<dbReference type="Proteomes" id="UP000076842">
    <property type="component" value="Unassembled WGS sequence"/>
</dbReference>
<feature type="transmembrane region" description="Helical" evidence="5">
    <location>
        <begin position="66"/>
        <end position="87"/>
    </location>
</feature>
<dbReference type="Pfam" id="PF04479">
    <property type="entry name" value="RTA1"/>
    <property type="match status" value="1"/>
</dbReference>
<dbReference type="AlphaFoldDB" id="A0A165JY64"/>
<evidence type="ECO:0000313" key="6">
    <source>
        <dbReference type="EMBL" id="KZT62422.1"/>
    </source>
</evidence>
<name>A0A165JY64_9BASI</name>
<feature type="transmembrane region" description="Helical" evidence="5">
    <location>
        <begin position="157"/>
        <end position="176"/>
    </location>
</feature>
<gene>
    <name evidence="6" type="ORF">CALCODRAFT_405628</name>
</gene>
<feature type="transmembrane region" description="Helical" evidence="5">
    <location>
        <begin position="196"/>
        <end position="213"/>
    </location>
</feature>
<feature type="transmembrane region" description="Helical" evidence="5">
    <location>
        <begin position="233"/>
        <end position="252"/>
    </location>
</feature>
<evidence type="ECO:0000256" key="3">
    <source>
        <dbReference type="ARBA" id="ARBA00022989"/>
    </source>
</evidence>
<dbReference type="InParanoid" id="A0A165JY64"/>
<keyword evidence="2 5" id="KW-0812">Transmembrane</keyword>
<dbReference type="InterPro" id="IPR007568">
    <property type="entry name" value="RTA1"/>
</dbReference>
<accession>A0A165JY64</accession>
<feature type="non-terminal residue" evidence="6">
    <location>
        <position position="268"/>
    </location>
</feature>
<feature type="transmembrane region" description="Helical" evidence="5">
    <location>
        <begin position="6"/>
        <end position="26"/>
    </location>
</feature>
<dbReference type="PANTHER" id="PTHR31465">
    <property type="entry name" value="PROTEIN RTA1-RELATED"/>
    <property type="match status" value="1"/>
</dbReference>
<organism evidence="6 7">
    <name type="scientific">Calocera cornea HHB12733</name>
    <dbReference type="NCBI Taxonomy" id="1353952"/>
    <lineage>
        <taxon>Eukaryota</taxon>
        <taxon>Fungi</taxon>
        <taxon>Dikarya</taxon>
        <taxon>Basidiomycota</taxon>
        <taxon>Agaricomycotina</taxon>
        <taxon>Dacrymycetes</taxon>
        <taxon>Dacrymycetales</taxon>
        <taxon>Dacrymycetaceae</taxon>
        <taxon>Calocera</taxon>
    </lineage>
</organism>
<feature type="transmembrane region" description="Helical" evidence="5">
    <location>
        <begin position="107"/>
        <end position="131"/>
    </location>
</feature>
<dbReference type="EMBL" id="KV423916">
    <property type="protein sequence ID" value="KZT62422.1"/>
    <property type="molecule type" value="Genomic_DNA"/>
</dbReference>
<keyword evidence="3 5" id="KW-1133">Transmembrane helix</keyword>
<dbReference type="PANTHER" id="PTHR31465:SF1">
    <property type="entry name" value="PROTEIN RTA1-RELATED"/>
    <property type="match status" value="1"/>
</dbReference>
<dbReference type="OrthoDB" id="3358017at2759"/>
<comment type="subcellular location">
    <subcellularLocation>
        <location evidence="1">Membrane</location>
        <topology evidence="1">Multi-pass membrane protein</topology>
    </subcellularLocation>
</comment>
<keyword evidence="4 5" id="KW-0472">Membrane</keyword>
<reference evidence="6 7" key="1">
    <citation type="journal article" date="2016" name="Mol. Biol. Evol.">
        <title>Comparative Genomics of Early-Diverging Mushroom-Forming Fungi Provides Insights into the Origins of Lignocellulose Decay Capabilities.</title>
        <authorList>
            <person name="Nagy L.G."/>
            <person name="Riley R."/>
            <person name="Tritt A."/>
            <person name="Adam C."/>
            <person name="Daum C."/>
            <person name="Floudas D."/>
            <person name="Sun H."/>
            <person name="Yadav J.S."/>
            <person name="Pangilinan J."/>
            <person name="Larsson K.H."/>
            <person name="Matsuura K."/>
            <person name="Barry K."/>
            <person name="Labutti K."/>
            <person name="Kuo R."/>
            <person name="Ohm R.A."/>
            <person name="Bhattacharya S.S."/>
            <person name="Shirouzu T."/>
            <person name="Yoshinaga Y."/>
            <person name="Martin F.M."/>
            <person name="Grigoriev I.V."/>
            <person name="Hibbett D.S."/>
        </authorList>
    </citation>
    <scope>NUCLEOTIDE SEQUENCE [LARGE SCALE GENOMIC DNA]</scope>
    <source>
        <strain evidence="6 7">HHB12733</strain>
    </source>
</reference>
<evidence type="ECO:0000256" key="5">
    <source>
        <dbReference type="SAM" id="Phobius"/>
    </source>
</evidence>
<evidence type="ECO:0000256" key="4">
    <source>
        <dbReference type="ARBA" id="ARBA00023136"/>
    </source>
</evidence>
<keyword evidence="7" id="KW-1185">Reference proteome</keyword>
<proteinExistence type="predicted"/>
<feature type="transmembrane region" description="Helical" evidence="5">
    <location>
        <begin position="33"/>
        <end position="54"/>
    </location>
</feature>
<evidence type="ECO:0000313" key="7">
    <source>
        <dbReference type="Proteomes" id="UP000076842"/>
    </source>
</evidence>
<sequence length="268" mass="29841">WSYTPSFPAALVAVILYALVTALLIGRMFQFKAWWFIALILGGVMETLGFGARARNTQDLNNESLYKMQLACTILAPIFTAAAEYILLGRLMDYVGARFSLFRPALVAWIFITSDAISFLIQVGGAAALLARPDLNSNSTAAQVQKAQNLLNLGDNILLAGLAINLASFVVFVMQVSYFDYKTRTAGAPTGRWRKLLYALYGSTALVLVRQVYRVIEFSQGWFGFLPTHEAYFYGLDSLVILLASAVYVWYWPNRYIPGDKLVRLGED</sequence>
<evidence type="ECO:0000256" key="2">
    <source>
        <dbReference type="ARBA" id="ARBA00022692"/>
    </source>
</evidence>
<protein>
    <submittedName>
        <fullName evidence="6">RTA1 like protein</fullName>
    </submittedName>
</protein>
<dbReference type="GO" id="GO:0016020">
    <property type="term" value="C:membrane"/>
    <property type="evidence" value="ECO:0007669"/>
    <property type="project" value="UniProtKB-SubCell"/>
</dbReference>
<evidence type="ECO:0000256" key="1">
    <source>
        <dbReference type="ARBA" id="ARBA00004141"/>
    </source>
</evidence>